<reference evidence="2 3" key="1">
    <citation type="submission" date="2019-11" db="EMBL/GenBank/DDBJ databases">
        <title>Streptomyces typhae sp. nov., a novel endophytic actinomycete isolated from the root of cattail pollen (Typha angustifolia L.).</title>
        <authorList>
            <person name="Peng C."/>
        </authorList>
    </citation>
    <scope>NUCLEOTIDE SEQUENCE [LARGE SCALE GENOMIC DNA]</scope>
    <source>
        <strain evidence="3">p1417</strain>
    </source>
</reference>
<proteinExistence type="predicted"/>
<sequence>MTYYPDLSPYSYDDSPRAMLNVGWLSSAHEYTRGVVDERVMDALKILCVAHENQMRGLHHCEFCDIDRSFVLGGPAGDTKVLLGSAEIRVEGADGTCYAAPDLVIHYMAEHLYCPPEDFCRAAVRAAGLETNGELTVVE</sequence>
<dbReference type="InterPro" id="IPR057679">
    <property type="entry name" value="DUF7919"/>
</dbReference>
<accession>A0A6L6X1M8</accession>
<dbReference type="Proteomes" id="UP000483802">
    <property type="component" value="Unassembled WGS sequence"/>
</dbReference>
<evidence type="ECO:0000313" key="2">
    <source>
        <dbReference type="EMBL" id="MVO87692.1"/>
    </source>
</evidence>
<comment type="caution">
    <text evidence="2">The sequence shown here is derived from an EMBL/GenBank/DDBJ whole genome shotgun (WGS) entry which is preliminary data.</text>
</comment>
<evidence type="ECO:0000259" key="1">
    <source>
        <dbReference type="Pfam" id="PF25535"/>
    </source>
</evidence>
<organism evidence="2 3">
    <name type="scientific">Streptomyces typhae</name>
    <dbReference type="NCBI Taxonomy" id="2681492"/>
    <lineage>
        <taxon>Bacteria</taxon>
        <taxon>Bacillati</taxon>
        <taxon>Actinomycetota</taxon>
        <taxon>Actinomycetes</taxon>
        <taxon>Kitasatosporales</taxon>
        <taxon>Streptomycetaceae</taxon>
        <taxon>Streptomyces</taxon>
    </lineage>
</organism>
<gene>
    <name evidence="2" type="ORF">GPA10_23760</name>
</gene>
<protein>
    <recommendedName>
        <fullName evidence="1">DUF7919 domain-containing protein</fullName>
    </recommendedName>
</protein>
<name>A0A6L6X1M8_9ACTN</name>
<dbReference type="RefSeq" id="WP_157167259.1">
    <property type="nucleotide sequence ID" value="NZ_WPNZ01000013.1"/>
</dbReference>
<dbReference type="EMBL" id="WPNZ01000013">
    <property type="protein sequence ID" value="MVO87692.1"/>
    <property type="molecule type" value="Genomic_DNA"/>
</dbReference>
<feature type="domain" description="DUF7919" evidence="1">
    <location>
        <begin position="2"/>
        <end position="123"/>
    </location>
</feature>
<dbReference type="Pfam" id="PF25535">
    <property type="entry name" value="DUF7919"/>
    <property type="match status" value="1"/>
</dbReference>
<keyword evidence="3" id="KW-1185">Reference proteome</keyword>
<dbReference type="AlphaFoldDB" id="A0A6L6X1M8"/>
<evidence type="ECO:0000313" key="3">
    <source>
        <dbReference type="Proteomes" id="UP000483802"/>
    </source>
</evidence>